<evidence type="ECO:0000256" key="2">
    <source>
        <dbReference type="ARBA" id="ARBA00022448"/>
    </source>
</evidence>
<gene>
    <name evidence="9" type="ORF">FPY71_11035</name>
</gene>
<keyword evidence="10" id="KW-1185">Reference proteome</keyword>
<keyword evidence="6 7" id="KW-0472">Membrane</keyword>
<dbReference type="PANTHER" id="PTHR43163:SF9">
    <property type="entry name" value="ABC TRANSPORTER PERMEASE PROTEIN"/>
    <property type="match status" value="1"/>
</dbReference>
<dbReference type="Pfam" id="PF00528">
    <property type="entry name" value="BPD_transp_1"/>
    <property type="match status" value="1"/>
</dbReference>
<evidence type="ECO:0000256" key="5">
    <source>
        <dbReference type="ARBA" id="ARBA00022989"/>
    </source>
</evidence>
<dbReference type="AlphaFoldDB" id="A0A5B0DYR2"/>
<comment type="similarity">
    <text evidence="7">Belongs to the binding-protein-dependent transport system permease family.</text>
</comment>
<dbReference type="CDD" id="cd06261">
    <property type="entry name" value="TM_PBP2"/>
    <property type="match status" value="1"/>
</dbReference>
<keyword evidence="5 7" id="KW-1133">Transmembrane helix</keyword>
<evidence type="ECO:0000256" key="1">
    <source>
        <dbReference type="ARBA" id="ARBA00004651"/>
    </source>
</evidence>
<organism evidence="9 10">
    <name type="scientific">Aureimonas fodinaquatilis</name>
    <dbReference type="NCBI Taxonomy" id="2565783"/>
    <lineage>
        <taxon>Bacteria</taxon>
        <taxon>Pseudomonadati</taxon>
        <taxon>Pseudomonadota</taxon>
        <taxon>Alphaproteobacteria</taxon>
        <taxon>Hyphomicrobiales</taxon>
        <taxon>Aurantimonadaceae</taxon>
        <taxon>Aureimonas</taxon>
    </lineage>
</organism>
<feature type="transmembrane region" description="Helical" evidence="7">
    <location>
        <begin position="145"/>
        <end position="165"/>
    </location>
</feature>
<dbReference type="EMBL" id="VTWH01000002">
    <property type="protein sequence ID" value="KAA0970985.1"/>
    <property type="molecule type" value="Genomic_DNA"/>
</dbReference>
<evidence type="ECO:0000256" key="4">
    <source>
        <dbReference type="ARBA" id="ARBA00022692"/>
    </source>
</evidence>
<feature type="transmembrane region" description="Helical" evidence="7">
    <location>
        <begin position="15"/>
        <end position="36"/>
    </location>
</feature>
<dbReference type="PANTHER" id="PTHR43163">
    <property type="entry name" value="DIPEPTIDE TRANSPORT SYSTEM PERMEASE PROTEIN DPPB-RELATED"/>
    <property type="match status" value="1"/>
</dbReference>
<dbReference type="Proteomes" id="UP000324738">
    <property type="component" value="Unassembled WGS sequence"/>
</dbReference>
<dbReference type="SUPFAM" id="SSF161098">
    <property type="entry name" value="MetI-like"/>
    <property type="match status" value="1"/>
</dbReference>
<feature type="transmembrane region" description="Helical" evidence="7">
    <location>
        <begin position="194"/>
        <end position="213"/>
    </location>
</feature>
<evidence type="ECO:0000256" key="6">
    <source>
        <dbReference type="ARBA" id="ARBA00023136"/>
    </source>
</evidence>
<keyword evidence="3" id="KW-1003">Cell membrane</keyword>
<keyword evidence="2 7" id="KW-0813">Transport</keyword>
<comment type="caution">
    <text evidence="9">The sequence shown here is derived from an EMBL/GenBank/DDBJ whole genome shotgun (WGS) entry which is preliminary data.</text>
</comment>
<feature type="transmembrane region" description="Helical" evidence="7">
    <location>
        <begin position="107"/>
        <end position="133"/>
    </location>
</feature>
<evidence type="ECO:0000313" key="9">
    <source>
        <dbReference type="EMBL" id="KAA0970985.1"/>
    </source>
</evidence>
<accession>A0A5B0DYR2</accession>
<dbReference type="InterPro" id="IPR000515">
    <property type="entry name" value="MetI-like"/>
</dbReference>
<dbReference type="GO" id="GO:0055085">
    <property type="term" value="P:transmembrane transport"/>
    <property type="evidence" value="ECO:0007669"/>
    <property type="project" value="InterPro"/>
</dbReference>
<protein>
    <submittedName>
        <fullName evidence="9">ABC transporter permease</fullName>
    </submittedName>
</protein>
<dbReference type="Gene3D" id="1.10.3720.10">
    <property type="entry name" value="MetI-like"/>
    <property type="match status" value="1"/>
</dbReference>
<dbReference type="GO" id="GO:0005886">
    <property type="term" value="C:plasma membrane"/>
    <property type="evidence" value="ECO:0007669"/>
    <property type="project" value="UniProtKB-SubCell"/>
</dbReference>
<evidence type="ECO:0000256" key="7">
    <source>
        <dbReference type="RuleBase" id="RU363032"/>
    </source>
</evidence>
<dbReference type="OrthoDB" id="9805855at2"/>
<dbReference type="PROSITE" id="PS50928">
    <property type="entry name" value="ABC_TM1"/>
    <property type="match status" value="1"/>
</dbReference>
<keyword evidence="4 7" id="KW-0812">Transmembrane</keyword>
<evidence type="ECO:0000256" key="3">
    <source>
        <dbReference type="ARBA" id="ARBA00022475"/>
    </source>
</evidence>
<sequence>MSSFRRVLRTLRSSILQAIPTAIIIVILNFILLQMAPGDVVDVLAAESGAATLEGMTEMRERFGLNAPVVEQLISYLGRLAHLDLGTSARFGVPVSELIAQRLPGTLLLMVLALSTAVLIGIVLGAIMSAFAGRLPDRVLSVLSLLFYSIPNFWIGLMLIVLFSVKLGWLPSGGSGSIGMGLTGWDLIVDKARYLVLPAASLALYYVAIYGRLTRAAMLEVRSQDYVRTARAKGLPPIVVTVHHILRNALIPITTMAGMHVGAMLGGAVVVETVFSLPGLGRLAFESVLGRDLQVLLGILLLSSFLVIIMNALIDLLHAFLDPKIGAH</sequence>
<dbReference type="InterPro" id="IPR035906">
    <property type="entry name" value="MetI-like_sf"/>
</dbReference>
<feature type="transmembrane region" description="Helical" evidence="7">
    <location>
        <begin position="293"/>
        <end position="314"/>
    </location>
</feature>
<evidence type="ECO:0000313" key="10">
    <source>
        <dbReference type="Proteomes" id="UP000324738"/>
    </source>
</evidence>
<feature type="transmembrane region" description="Helical" evidence="7">
    <location>
        <begin position="234"/>
        <end position="253"/>
    </location>
</feature>
<dbReference type="RefSeq" id="WP_149300294.1">
    <property type="nucleotide sequence ID" value="NZ_VTWH01000002.1"/>
</dbReference>
<evidence type="ECO:0000259" key="8">
    <source>
        <dbReference type="PROSITE" id="PS50928"/>
    </source>
</evidence>
<reference evidence="9 10" key="1">
    <citation type="submission" date="2019-08" db="EMBL/GenBank/DDBJ databases">
        <title>Aureimonas fodiniaquatilis sp. nov., isolated from a coal mine wastewater.</title>
        <authorList>
            <person name="Kim W."/>
        </authorList>
    </citation>
    <scope>NUCLEOTIDE SEQUENCE [LARGE SCALE GENOMIC DNA]</scope>
    <source>
        <strain evidence="9 10">CAU 1482</strain>
    </source>
</reference>
<comment type="subcellular location">
    <subcellularLocation>
        <location evidence="1 7">Cell membrane</location>
        <topology evidence="1 7">Multi-pass membrane protein</topology>
    </subcellularLocation>
</comment>
<name>A0A5B0DYR2_9HYPH</name>
<proteinExistence type="inferred from homology"/>
<feature type="domain" description="ABC transmembrane type-1" evidence="8">
    <location>
        <begin position="103"/>
        <end position="318"/>
    </location>
</feature>
<feature type="transmembrane region" description="Helical" evidence="7">
    <location>
        <begin position="259"/>
        <end position="281"/>
    </location>
</feature>